<feature type="region of interest" description="Disordered" evidence="1">
    <location>
        <begin position="1557"/>
        <end position="1582"/>
    </location>
</feature>
<organism evidence="2 3">
    <name type="scientific">Sporothrix epigloea</name>
    <dbReference type="NCBI Taxonomy" id="1892477"/>
    <lineage>
        <taxon>Eukaryota</taxon>
        <taxon>Fungi</taxon>
        <taxon>Dikarya</taxon>
        <taxon>Ascomycota</taxon>
        <taxon>Pezizomycotina</taxon>
        <taxon>Sordariomycetes</taxon>
        <taxon>Sordariomycetidae</taxon>
        <taxon>Ophiostomatales</taxon>
        <taxon>Ophiostomataceae</taxon>
        <taxon>Sporothrix</taxon>
    </lineage>
</organism>
<feature type="compositionally biased region" description="Low complexity" evidence="1">
    <location>
        <begin position="95"/>
        <end position="106"/>
    </location>
</feature>
<feature type="compositionally biased region" description="Basic and acidic residues" evidence="1">
    <location>
        <begin position="252"/>
        <end position="261"/>
    </location>
</feature>
<feature type="compositionally biased region" description="Low complexity" evidence="1">
    <location>
        <begin position="538"/>
        <end position="555"/>
    </location>
</feature>
<feature type="compositionally biased region" description="Low complexity" evidence="1">
    <location>
        <begin position="593"/>
        <end position="614"/>
    </location>
</feature>
<reference evidence="2 3" key="1">
    <citation type="submission" date="2024-01" db="EMBL/GenBank/DDBJ databases">
        <authorList>
            <person name="Allen C."/>
            <person name="Tagirdzhanova G."/>
        </authorList>
    </citation>
    <scope>NUCLEOTIDE SEQUENCE [LARGE SCALE GENOMIC DNA]</scope>
    <source>
        <strain evidence="2 3">CBS 119000</strain>
    </source>
</reference>
<feature type="compositionally biased region" description="Low complexity" evidence="1">
    <location>
        <begin position="507"/>
        <end position="527"/>
    </location>
</feature>
<evidence type="ECO:0000313" key="3">
    <source>
        <dbReference type="Proteomes" id="UP001642502"/>
    </source>
</evidence>
<feature type="compositionally biased region" description="Polar residues" evidence="1">
    <location>
        <begin position="73"/>
        <end position="94"/>
    </location>
</feature>
<feature type="compositionally biased region" description="Low complexity" evidence="1">
    <location>
        <begin position="626"/>
        <end position="635"/>
    </location>
</feature>
<dbReference type="Pfam" id="PF08578">
    <property type="entry name" value="DUF1765"/>
    <property type="match status" value="1"/>
</dbReference>
<dbReference type="Proteomes" id="UP001642502">
    <property type="component" value="Unassembled WGS sequence"/>
</dbReference>
<dbReference type="PANTHER" id="PTHR37988:SF1">
    <property type="entry name" value="UPF0592 MEMBRANE PROTEIN C7D4.03C"/>
    <property type="match status" value="1"/>
</dbReference>
<dbReference type="EMBL" id="CAWUON010000056">
    <property type="protein sequence ID" value="CAK7270227.1"/>
    <property type="molecule type" value="Genomic_DNA"/>
</dbReference>
<feature type="region of interest" description="Disordered" evidence="1">
    <location>
        <begin position="73"/>
        <end position="120"/>
    </location>
</feature>
<feature type="region of interest" description="Disordered" evidence="1">
    <location>
        <begin position="1594"/>
        <end position="1617"/>
    </location>
</feature>
<protein>
    <submittedName>
        <fullName evidence="2">Uncharacterized protein</fullName>
    </submittedName>
</protein>
<feature type="region of interest" description="Disordered" evidence="1">
    <location>
        <begin position="26"/>
        <end position="54"/>
    </location>
</feature>
<feature type="compositionally biased region" description="Low complexity" evidence="1">
    <location>
        <begin position="1443"/>
        <end position="1466"/>
    </location>
</feature>
<feature type="region of interest" description="Disordered" evidence="1">
    <location>
        <begin position="373"/>
        <end position="409"/>
    </location>
</feature>
<feature type="compositionally biased region" description="Polar residues" evidence="1">
    <location>
        <begin position="32"/>
        <end position="47"/>
    </location>
</feature>
<feature type="compositionally biased region" description="Polar residues" evidence="1">
    <location>
        <begin position="567"/>
        <end position="585"/>
    </location>
</feature>
<feature type="region of interest" description="Disordered" evidence="1">
    <location>
        <begin position="1506"/>
        <end position="1542"/>
    </location>
</feature>
<evidence type="ECO:0000256" key="1">
    <source>
        <dbReference type="SAM" id="MobiDB-lite"/>
    </source>
</evidence>
<dbReference type="PANTHER" id="PTHR37988">
    <property type="entry name" value="UPF0592 MEMBRANE PROTEIN C7D4.03C"/>
    <property type="match status" value="1"/>
</dbReference>
<feature type="region of interest" description="Disordered" evidence="1">
    <location>
        <begin position="507"/>
        <end position="644"/>
    </location>
</feature>
<evidence type="ECO:0000313" key="2">
    <source>
        <dbReference type="EMBL" id="CAK7270227.1"/>
    </source>
</evidence>
<proteinExistence type="predicted"/>
<feature type="region of interest" description="Disordered" evidence="1">
    <location>
        <begin position="1429"/>
        <end position="1466"/>
    </location>
</feature>
<name>A0ABP0DTB8_9PEZI</name>
<sequence>MASAAESTNTDVFHWSYSTPDLTLSPPLHTESPLSRSNHSIQPLQNASDHRSHTAGAPALVAAVPTVHSKALTTTTEKNLTRPSTSTPNLSSFALSTRRSTSSNLSPVPPHTGASTNDLRSKSLPSLPAFDIPAFDFDFGLDPKLALSSIPKTKPIADADSTAEPPRRIWENFVTVPDATVTSPTASSDSDLIFKPSQFEAKLAFDLDLLDSSFTAATTTRSSDRTNSLRSLHNIFELATSKRPSSAVTSYERQKADDRGKSATAAIPESERVTRRRTIVDRPLSWLHGSRSQIDFAELLKKERADEDRRARHAVFAAADAKRKKDDIIAATSTKPSAATAQLTEATVLATPLLGDDGDKMVERQRTASFAGFARRSWMPRSSTSSPQLQGSSKNEKESKDNHEVDQRGERAMHKRLVSTITPGISSNNDDIFVVQARPKEGSLHLNTRLKPTSRGATNNADGGKVLFRSARAAAHGANANGATAAAVSTTTATPTAITATTTITTGTAAASSSSVSTSRTMSRASTYLSRMKQRPQSVFVKVSSDKNSNSSNFNSEKDKPDESEGNGRTVSSNRMFSVTLSSLLQPGGGSNHSGSSSGSNSDDGSSSASAHGSRLLPASETGSLTTANNSNASSQDSPMTHPTSRDPLWVAFKDLETNFFKFLSKTTTAQRMILVRATLIPFLRRYSPGGSNPGSSAKANALLVPEDVERRAFILNRWWMALLEMLDGPGQTQGQTGKVQDNLFGSSTFFATSTTTNGTFHAVTGVDRPVVLECMSLIMSRPEWRLLTAVFRPLAERSPGERVRARANTADSHTCPAPDDAAFLVEESAEHNVRTMFINNLLAQLILMVNKMALRQAPVSIVNFAGKACAYAFYFVPGVADILIRLWSLDKNIELVRRMADAFGLPRRSKGESEDLVALFPPNIGPLGWTSVSAMQAKLRRPPRMSLLPPTYVSACSRVPWFAPSWLSRWRGADSDLLFIFCKYYHVLADEFVPASLQLPLVEKARAPGFVLLHAQLLQIFDNTIHRQAAVEAAMLMAGTPMTEGMPSLWMQQQMKQRQPYLVSSVDDAFVPSFMMQPSHNLFRDMEENRIIALLRDLLSADDALAGARATFASTTMVLLKAAALRTSQYDHSGCYILCDFLHEILQVLDHYYGYSQARSAERDAAAGLVDVVDWDFWLDVCKMMLRSNNTMSEIRVLSFVFATWDIVAADPGRKEALCSNWLLTEEVFNKFFNNWCPMVRAYYMRVLCWRMCRDAGSSNELDAIIFQLVSQRLQTVWSHYLWLKNKAEADGKPAPSTAPSLPQPGKRFMIVRTEISTPQPGLFAHASAATSSGPNGRAAKTFDALASSVSGISPSAATGPTLFGGEAGARRYSLPAASTVDDKKVGGSSAKVKWSLLGKVLNLTSKQTADEEFEQMRRDTALIIAASKKASGGPTPPPKSLPSSTSTPQRLGSPPSDSSSSTGSTPVFDASQFVFKFALHSVSWSGSQDEAVLPSAYRDRMLSRPRLPAPAQARVSARRAADGKRCESPPPPAAGLPPITRRVSGLAASGLVSEARNANPADSVPPGDDQSRVASDRQSCPDLRRASSLLVVSQDSEGQHELKRSSFLSNGSGAIDEDRDSVLAQPIEPKGRDAVMRATYAGRALAEWSLVVSECNAFVDRRREDGVYGLKDVEVPTLGVEGMRRFC</sequence>
<feature type="compositionally biased region" description="Basic and acidic residues" evidence="1">
    <location>
        <begin position="394"/>
        <end position="409"/>
    </location>
</feature>
<dbReference type="InterPro" id="IPR013887">
    <property type="entry name" value="UPF0592"/>
</dbReference>
<comment type="caution">
    <text evidence="2">The sequence shown here is derived from an EMBL/GenBank/DDBJ whole genome shotgun (WGS) entry which is preliminary data.</text>
</comment>
<feature type="region of interest" description="Disordered" evidence="1">
    <location>
        <begin position="246"/>
        <end position="265"/>
    </location>
</feature>
<keyword evidence="3" id="KW-1185">Reference proteome</keyword>
<accession>A0ABP0DTB8</accession>
<gene>
    <name evidence="2" type="ORF">SEPCBS119000_003980</name>
</gene>
<feature type="compositionally biased region" description="Low complexity" evidence="1">
    <location>
        <begin position="382"/>
        <end position="393"/>
    </location>
</feature>